<accession>A0AAT9GVH3</accession>
<evidence type="ECO:0000313" key="2">
    <source>
        <dbReference type="EMBL" id="BFH74814.1"/>
    </source>
</evidence>
<reference evidence="2" key="1">
    <citation type="submission" date="2024-03" db="EMBL/GenBank/DDBJ databases">
        <title>Complete genome sequence of Sulfurisphaera javensis strain KD-1.</title>
        <authorList>
            <person name="Sakai H."/>
            <person name="Nur N."/>
            <person name="Suwanto A."/>
            <person name="Kurosawa N."/>
        </authorList>
    </citation>
    <scope>NUCLEOTIDE SEQUENCE</scope>
    <source>
        <strain evidence="2">KD-1</strain>
    </source>
</reference>
<protein>
    <submittedName>
        <fullName evidence="2">DUF5305 family protein</fullName>
    </submittedName>
</protein>
<sequence>MKKYKLNNTLRRLIIIILILAIIGASYVNYASYQSSLPHKIFVGDELAAEVTCFTKGILYFYPYGENVTIGNITKTHIISYIGISTFATLYKNALYNSTVVYNQPYYFLKITKELFIKTNISGIQYNVYLVTPYYNKLVYSNFSHSGLIPLNLTYLINLSNVINNEIGVSVYPIISITINNSALINVTTVNGDVISVKLVKNYIAKEIVKPLYGKLISLTSYPLSDLYMLYVNLGFYPNLTEGNYSLILQISNLNFTLSRGKLNSLIPLNLTQIYDLAENLTLTYKLEPVTPVIYIDIKAKMGNITLYPYIVINDNNGYITTSIYNNTYYYPIYEVVDANYSLIGLSYVIVPAILLAFMLLFTESKKLSMKDLIMKKLNKYKKIVVHVEKAEFNNAKIVRVKDLNELLKISAILSKPIMLNENKLWIEDDGVIYLLEV</sequence>
<proteinExistence type="predicted"/>
<dbReference type="RefSeq" id="WP_369610284.1">
    <property type="nucleotide sequence ID" value="NZ_AP031322.1"/>
</dbReference>
<dbReference type="GeneID" id="92355708"/>
<name>A0AAT9GVH3_9CREN</name>
<gene>
    <name evidence="2" type="ORF">SJAV_27580</name>
</gene>
<keyword evidence="1" id="KW-0812">Transmembrane</keyword>
<organism evidence="2">
    <name type="scientific">Sulfurisphaera javensis</name>
    <dbReference type="NCBI Taxonomy" id="2049879"/>
    <lineage>
        <taxon>Archaea</taxon>
        <taxon>Thermoproteota</taxon>
        <taxon>Thermoprotei</taxon>
        <taxon>Sulfolobales</taxon>
        <taxon>Sulfolobaceae</taxon>
        <taxon>Sulfurisphaera</taxon>
    </lineage>
</organism>
<dbReference type="KEGG" id="sjv:SJAV_27580"/>
<dbReference type="AlphaFoldDB" id="A0AAT9GVH3"/>
<keyword evidence="1" id="KW-0472">Membrane</keyword>
<keyword evidence="1" id="KW-1133">Transmembrane helix</keyword>
<feature type="transmembrane region" description="Helical" evidence="1">
    <location>
        <begin position="12"/>
        <end position="30"/>
    </location>
</feature>
<dbReference type="EMBL" id="AP031322">
    <property type="protein sequence ID" value="BFH74814.1"/>
    <property type="molecule type" value="Genomic_DNA"/>
</dbReference>
<feature type="transmembrane region" description="Helical" evidence="1">
    <location>
        <begin position="341"/>
        <end position="362"/>
    </location>
</feature>
<evidence type="ECO:0000256" key="1">
    <source>
        <dbReference type="SAM" id="Phobius"/>
    </source>
</evidence>